<reference evidence="4 8" key="5">
    <citation type="journal article" date="2002" name="Genome Biol.">
        <title>Heterochromatic sequences in a Drosophila whole-genome shotgun assembly.</title>
        <authorList>
            <person name="Hoskins R.A."/>
            <person name="Smith C.D."/>
            <person name="Carlson J.W."/>
            <person name="Carvalho A.B."/>
            <person name="Halpern A."/>
            <person name="Kaminker J.S."/>
            <person name="Kennedy C."/>
            <person name="Mungall C.J."/>
            <person name="Sullivan B.A."/>
            <person name="Sutton G.G."/>
            <person name="Yasuhara J.C."/>
            <person name="Wakimoto B.T."/>
            <person name="Myers E.W."/>
            <person name="Celniker S.E."/>
            <person name="Rubin G.M."/>
            <person name="Karpen G.H."/>
        </authorList>
    </citation>
    <scope>NUCLEOTIDE SEQUENCE [LARGE SCALE GENOMIC DNA]</scope>
    <source>
        <strain evidence="8">Berkeley</strain>
    </source>
</reference>
<evidence type="ECO:0000256" key="3">
    <source>
        <dbReference type="SAM" id="SignalP"/>
    </source>
</evidence>
<evidence type="ECO:0000313" key="7">
    <source>
        <dbReference type="FlyBase" id="FBgn0037069"/>
    </source>
</evidence>
<dbReference type="PaxDb" id="7227-FBpp0077994"/>
<dbReference type="KEGG" id="dme:Dmel_CG7658"/>
<reference evidence="4" key="16">
    <citation type="submission" date="2022-11" db="EMBL/GenBank/DDBJ databases">
        <authorList>
            <consortium name="FlyBase"/>
        </authorList>
    </citation>
    <scope>NUCLEOTIDE SEQUENCE</scope>
</reference>
<evidence type="ECO:0000313" key="6">
    <source>
        <dbReference type="EMBL" id="ANY27728.1"/>
    </source>
</evidence>
<accession>Q9VP53</accession>
<keyword evidence="3" id="KW-0732">Signal</keyword>
<dbReference type="OrthoDB" id="6343684at2759"/>
<keyword evidence="8" id="KW-1185">Reference proteome</keyword>
<reference evidence="4" key="15">
    <citation type="submission" date="2022-11" db="EMBL/GenBank/DDBJ databases">
        <title>Drosophila melanogaster release 4 sequence.</title>
        <authorList>
            <consortium name="Berkeley Drosophila Genome Project"/>
            <person name="Celniker S."/>
            <person name="Carlson J."/>
            <person name="Wan K."/>
            <person name="Pfeiffer B."/>
            <person name="Frise E."/>
            <person name="George R."/>
            <person name="Hoskins R."/>
            <person name="Stapleton M."/>
            <person name="Pacleb J."/>
            <person name="Park S."/>
            <person name="Svirskas R."/>
            <person name="Smith E."/>
            <person name="Yu C."/>
            <person name="Rubin G."/>
        </authorList>
    </citation>
    <scope>NUCLEOTIDE SEQUENCE</scope>
</reference>
<dbReference type="IntAct" id="Q9VP53">
    <property type="interactions" value="4"/>
</dbReference>
<dbReference type="InterPro" id="IPR050468">
    <property type="entry name" value="Cuticle_Struct_Prot"/>
</dbReference>
<dbReference type="PRINTS" id="PR00947">
    <property type="entry name" value="CUTICLE"/>
</dbReference>
<dbReference type="InParanoid" id="Q9VP53"/>
<dbReference type="RefSeq" id="NP_649300.1">
    <property type="nucleotide sequence ID" value="NM_141043.3"/>
</dbReference>
<dbReference type="EMBL" id="AE014296">
    <property type="protein sequence ID" value="AAF51703.1"/>
    <property type="molecule type" value="Genomic_DNA"/>
</dbReference>
<protein>
    <submittedName>
        <fullName evidence="4">Cuticular protein 78Cc</fullName>
    </submittedName>
    <submittedName>
        <fullName evidence="6">GEO07638p1</fullName>
    </submittedName>
    <submittedName>
        <fullName evidence="5">RE32113p</fullName>
    </submittedName>
</protein>
<evidence type="ECO:0000313" key="4">
    <source>
        <dbReference type="EMBL" id="AAF51703.1"/>
    </source>
</evidence>
<dbReference type="BioGRID-ORCS" id="40355">
    <property type="hits" value="0 hits in 1 CRISPR screen"/>
</dbReference>
<reference evidence="4 8" key="9">
    <citation type="journal article" date="2007" name="Science">
        <title>The Release 5.1 annotation of Drosophila melanogaster heterochromatin.</title>
        <authorList>
            <person name="Smith C.D."/>
            <person name="Shu S."/>
            <person name="Mungall C.J."/>
            <person name="Karpen G.H."/>
        </authorList>
    </citation>
    <scope>NUCLEOTIDE SEQUENCE [LARGE SCALE GENOMIC DNA]</scope>
    <source>
        <strain evidence="8">Berkeley</strain>
    </source>
</reference>
<proteinExistence type="evidence at protein level"/>
<dbReference type="GO" id="GO:0062129">
    <property type="term" value="C:chitin-based extracellular matrix"/>
    <property type="evidence" value="ECO:0000255"/>
    <property type="project" value="FlyBase"/>
</dbReference>
<dbReference type="STRING" id="7227.FBpp0077994"/>
<dbReference type="PROSITE" id="PS51155">
    <property type="entry name" value="CHIT_BIND_RR_2"/>
    <property type="match status" value="1"/>
</dbReference>
<dbReference type="InterPro" id="IPR031311">
    <property type="entry name" value="CHIT_BIND_RR_consensus"/>
</dbReference>
<keyword evidence="9" id="KW-1267">Proteomics identification</keyword>
<keyword evidence="1 2" id="KW-0193">Cuticle</keyword>
<dbReference type="Bgee" id="FBgn0037069">
    <property type="expression patterns" value="Expressed in larva and 12 other cell types or tissues"/>
</dbReference>
<organism evidence="4 8">
    <name type="scientific">Drosophila melanogaster</name>
    <name type="common">Fruit fly</name>
    <dbReference type="NCBI Taxonomy" id="7227"/>
    <lineage>
        <taxon>Eukaryota</taxon>
        <taxon>Metazoa</taxon>
        <taxon>Ecdysozoa</taxon>
        <taxon>Arthropoda</taxon>
        <taxon>Hexapoda</taxon>
        <taxon>Insecta</taxon>
        <taxon>Pterygota</taxon>
        <taxon>Neoptera</taxon>
        <taxon>Endopterygota</taxon>
        <taxon>Diptera</taxon>
        <taxon>Brachycera</taxon>
        <taxon>Muscomorpha</taxon>
        <taxon>Ephydroidea</taxon>
        <taxon>Drosophilidae</taxon>
        <taxon>Drosophila</taxon>
        <taxon>Sophophora</taxon>
    </lineage>
</organism>
<evidence type="ECO:0000313" key="5">
    <source>
        <dbReference type="EMBL" id="AAM29453.1"/>
    </source>
</evidence>
<dbReference type="OMA" id="XFESENG"/>
<reference evidence="4 8" key="10">
    <citation type="journal article" date="2007" name="Science">
        <title>Sequence finishing and mapping of Drosophila melanogaster heterochromatin.</title>
        <authorList>
            <person name="Hoskins R.A."/>
            <person name="Carlson J.W."/>
            <person name="Kennedy C."/>
            <person name="Acevedo D."/>
            <person name="Evans-Holm M."/>
            <person name="Frise E."/>
            <person name="Wan K.H."/>
            <person name="Park S."/>
            <person name="Mendez-Lago M."/>
            <person name="Rossi F."/>
            <person name="Villasante A."/>
            <person name="Dimitri P."/>
            <person name="Karpen G.H."/>
            <person name="Celniker S.E."/>
        </authorList>
    </citation>
    <scope>NUCLEOTIDE SEQUENCE [LARGE SCALE GENOMIC DNA]</scope>
    <source>
        <strain evidence="8">Berkeley</strain>
    </source>
</reference>
<dbReference type="GeneID" id="40355"/>
<dbReference type="FlyBase" id="FBgn0037069">
    <property type="gene designation" value="Cpr78Cc"/>
</dbReference>
<dbReference type="EMBL" id="KX531918">
    <property type="protein sequence ID" value="ANY27728.1"/>
    <property type="molecule type" value="mRNA"/>
</dbReference>
<evidence type="ECO:0000313" key="8">
    <source>
        <dbReference type="Proteomes" id="UP000000803"/>
    </source>
</evidence>
<dbReference type="GO" id="GO:0008010">
    <property type="term" value="F:structural constituent of chitin-based larval cuticle"/>
    <property type="evidence" value="ECO:0000255"/>
    <property type="project" value="FlyBase"/>
</dbReference>
<reference evidence="5" key="6">
    <citation type="submission" date="2002-05" db="EMBL/GenBank/DDBJ databases">
        <authorList>
            <person name="Stapleton M."/>
            <person name="Brokstein P."/>
            <person name="Hong L."/>
            <person name="Agbayani A."/>
            <person name="Carlson J."/>
            <person name="Champe M."/>
            <person name="Chavez C."/>
            <person name="Dorsett V."/>
            <person name="Dresnek D."/>
            <person name="Farfan D."/>
            <person name="Frise E."/>
            <person name="George R."/>
            <person name="Gonzalez M."/>
            <person name="Guarin H."/>
            <person name="Kronmiller B."/>
            <person name="Li P."/>
            <person name="Liao G."/>
            <person name="Miranda A."/>
            <person name="Mungall C.J."/>
            <person name="Nunoo J."/>
            <person name="Pacleb J."/>
            <person name="Paragas V."/>
            <person name="Park S."/>
            <person name="Patel S."/>
            <person name="Phouanenavong S."/>
            <person name="Wan K."/>
            <person name="Yu C."/>
            <person name="Lewis S.E."/>
            <person name="Rubin G.M."/>
            <person name="Celniker S."/>
        </authorList>
    </citation>
    <scope>NUCLEOTIDE SEQUENCE</scope>
    <source>
        <strain evidence="5">Berkeley</strain>
    </source>
</reference>
<dbReference type="PANTHER" id="PTHR10380:SF238">
    <property type="entry name" value="CUTICULAR PROTEIN 65EA-RELATED"/>
    <property type="match status" value="1"/>
</dbReference>
<name>Q9VP53_DROME</name>
<feature type="signal peptide" evidence="3">
    <location>
        <begin position="1"/>
        <end position="19"/>
    </location>
</feature>
<dbReference type="Proteomes" id="UP000000803">
    <property type="component" value="Chromosome 3L"/>
</dbReference>
<evidence type="ECO:0000256" key="2">
    <source>
        <dbReference type="PROSITE-ProRule" id="PRU00497"/>
    </source>
</evidence>
<dbReference type="DNASU" id="40355"/>
<feature type="chain" id="PRO_5015100496" evidence="3">
    <location>
        <begin position="20"/>
        <end position="119"/>
    </location>
</feature>
<reference evidence="4" key="12">
    <citation type="journal article" date="2015" name="G3 (Bethesda)">
        <title>Gene Model Annotations for Drosophila melanogaster: The Rule-Benders.</title>
        <authorList>
            <consortium name="FlyBase Consortium"/>
            <person name="Crosby M.A."/>
            <person name="Gramates L.S."/>
            <person name="Dos Santos G."/>
            <person name="Matthews B.B."/>
            <person name="St Pierre S.E."/>
            <person name="Zhou P."/>
            <person name="Schroeder A.J."/>
            <person name="Falls K."/>
            <person name="Emmert D.B."/>
            <person name="Russo S.M."/>
            <person name="Gelbart W.M."/>
            <person name="null"/>
        </authorList>
    </citation>
    <scope>NUCLEOTIDE SEQUENCE</scope>
</reference>
<evidence type="ECO:0000256" key="1">
    <source>
        <dbReference type="ARBA" id="ARBA00022460"/>
    </source>
</evidence>
<gene>
    <name evidence="4 7" type="primary">Cpr78Cc</name>
    <name evidence="4" type="synonym">anon-EST:ParkEST167</name>
    <name evidence="4" type="synonym">BcDNA:RE32113</name>
    <name evidence="4" type="synonym">Dmel\CG7658</name>
    <name evidence="4" type="synonym">DmelCpr78Cc</name>
    <name evidence="4 7" type="ORF">CG7658</name>
    <name evidence="4" type="ORF">Dmel_CG7658</name>
</gene>
<dbReference type="PANTHER" id="PTHR10380">
    <property type="entry name" value="CUTICLE PROTEIN"/>
    <property type="match status" value="1"/>
</dbReference>
<reference evidence="4" key="11">
    <citation type="journal article" date="2015" name="G3 (Bethesda)">
        <title>Gene Model Annotations for Drosophila melanogaster: Impact of High-Throughput Data.</title>
        <authorList>
            <consortium name="FlyBase Consortium"/>
            <person name="Matthews B.B."/>
            <person name="Dos Santos G."/>
            <person name="Crosby M.A."/>
            <person name="Emmert D.B."/>
            <person name="St Pierre S.E."/>
            <person name="Gramates L.S."/>
            <person name="Zhou P."/>
            <person name="Schroeder A.J."/>
            <person name="Falls K."/>
            <person name="Strelets V."/>
            <person name="Russo S.M."/>
            <person name="Gelbart W.M."/>
            <person name="null"/>
        </authorList>
    </citation>
    <scope>NUCLEOTIDE SEQUENCE</scope>
</reference>
<dbReference type="InterPro" id="IPR000618">
    <property type="entry name" value="Insect_cuticle"/>
</dbReference>
<sequence length="119" mass="12674">MFKLSLCLLAALMLANVYADNINKDAVITREDVNPADAEGNYQYAFETSNGIQAQEAGNVNGISGSSSYISPEGVPISLTYVADENGFQPQGDHLPTAPPIPEAILRALEYIAAHPPQP</sequence>
<dbReference type="VEuPathDB" id="VectorBase:FBgn0037069"/>
<reference evidence="4 8" key="1">
    <citation type="journal article" date="2000" name="Science">
        <title>The genome sequence of Drosophila melanogaster.</title>
        <authorList>
            <person name="Adams M.D."/>
            <person name="Celniker S.E."/>
            <person name="Holt R.A."/>
            <person name="Evans C.A."/>
            <person name="Gocayne J.D."/>
            <person name="Amanatides P.G."/>
            <person name="Scherer S.E."/>
            <person name="Li P.W."/>
            <person name="Hoskins R.A."/>
            <person name="Galle R.F."/>
            <person name="George R.A."/>
            <person name="Lewis S.E."/>
            <person name="Richards S."/>
            <person name="Ashburner M."/>
            <person name="Henderson S.N."/>
            <person name="Sutton G.G."/>
            <person name="Wortman J.R."/>
            <person name="Yandell M.D."/>
            <person name="Zhang Q."/>
            <person name="Chen L.X."/>
            <person name="Brandon R.C."/>
            <person name="Rogers Y.H."/>
            <person name="Blazej R.G."/>
            <person name="Champe M."/>
            <person name="Pfeiffer B.D."/>
            <person name="Wan K.H."/>
            <person name="Doyle C."/>
            <person name="Baxter E.G."/>
            <person name="Helt G."/>
            <person name="Nelson C.R."/>
            <person name="Gabor G.L."/>
            <person name="Abril J.F."/>
            <person name="Agbayani A."/>
            <person name="An H.J."/>
            <person name="Andrews-Pfannkoch C."/>
            <person name="Baldwin D."/>
            <person name="Ballew R.M."/>
            <person name="Basu A."/>
            <person name="Baxendale J."/>
            <person name="Bayraktaroglu L."/>
            <person name="Beasley E.M."/>
            <person name="Beeson K.Y."/>
            <person name="Benos P.V."/>
            <person name="Berman B.P."/>
            <person name="Bhandari D."/>
            <person name="Bolshakov S."/>
            <person name="Borkova D."/>
            <person name="Botchan M.R."/>
            <person name="Bouck J."/>
            <person name="Brokstein P."/>
            <person name="Brottier P."/>
            <person name="Burtis K.C."/>
            <person name="Busam D.A."/>
            <person name="Butler H."/>
            <person name="Cadieu E."/>
            <person name="Center A."/>
            <person name="Chandra I."/>
            <person name="Cherry J.M."/>
            <person name="Cawley S."/>
            <person name="Dahlke C."/>
            <person name="Davenport L.B."/>
            <person name="Davies P."/>
            <person name="de Pablos B."/>
            <person name="Delcher A."/>
            <person name="Deng Z."/>
            <person name="Mays A.D."/>
            <person name="Dew I."/>
            <person name="Dietz S.M."/>
            <person name="Dodson K."/>
            <person name="Doup L.E."/>
            <person name="Downes M."/>
            <person name="Dugan-Rocha S."/>
            <person name="Dunkov B.C."/>
            <person name="Dunn P."/>
            <person name="Durbin K.J."/>
            <person name="Evangelista C.C."/>
            <person name="Ferraz C."/>
            <person name="Ferriera S."/>
            <person name="Fleischmann W."/>
            <person name="Fosler C."/>
            <person name="Gabrielian A.E."/>
            <person name="Garg N.S."/>
            <person name="Gelbart W.M."/>
            <person name="Glasser K."/>
            <person name="Glodek A."/>
            <person name="Gong F."/>
            <person name="Gorrell J.H."/>
            <person name="Gu Z."/>
            <person name="Guan P."/>
            <person name="Harris M."/>
            <person name="Harris N.L."/>
            <person name="Harvey D."/>
            <person name="Heiman T.J."/>
            <person name="Hernandez J.R."/>
            <person name="Houck J."/>
            <person name="Hostin D."/>
            <person name="Houston K.A."/>
            <person name="Howland T.J."/>
            <person name="Wei M.H."/>
            <person name="Ibegwam C."/>
            <person name="Jalali M."/>
            <person name="Kalush F."/>
            <person name="Karpen G.H."/>
            <person name="Ke Z."/>
            <person name="Kennison J.A."/>
            <person name="Ketchum K.A."/>
            <person name="Kimmel B.E."/>
            <person name="Kodira C.D."/>
            <person name="Kraft C."/>
            <person name="Kravitz S."/>
            <person name="Kulp D."/>
            <person name="Lai Z."/>
            <person name="Lasko P."/>
            <person name="Lei Y."/>
            <person name="Levitsky A.A."/>
            <person name="Li J."/>
            <person name="Li Z."/>
            <person name="Liang Y."/>
            <person name="Lin X."/>
            <person name="Liu X."/>
            <person name="Mattei B."/>
            <person name="McIntosh T.C."/>
            <person name="McLeod M.P."/>
            <person name="McPherson D."/>
            <person name="Merkulov G."/>
            <person name="Milshina N.V."/>
            <person name="Mobarry C."/>
            <person name="Morris J."/>
            <person name="Moshrefi A."/>
            <person name="Mount S.M."/>
            <person name="Moy M."/>
            <person name="Murphy B."/>
            <person name="Murphy L."/>
            <person name="Muzny D.M."/>
            <person name="Nelson D.L."/>
            <person name="Nelson D.R."/>
            <person name="Nelson K.A."/>
            <person name="Nixon K."/>
            <person name="Nusskern D.R."/>
            <person name="Pacleb J.M."/>
            <person name="Palazzolo M."/>
            <person name="Pittman G.S."/>
            <person name="Pan S."/>
            <person name="Pollard J."/>
            <person name="Puri V."/>
            <person name="Reese M.G."/>
            <person name="Reinert K."/>
            <person name="Remington K."/>
            <person name="Saunders R.D."/>
            <person name="Scheeler F."/>
            <person name="Shen H."/>
            <person name="Shue B.C."/>
            <person name="Siden-Kiamos I."/>
            <person name="Simpson M."/>
            <person name="Skupski M.P."/>
            <person name="Smith T."/>
            <person name="Spier E."/>
            <person name="Spradling A.C."/>
            <person name="Stapleton M."/>
            <person name="Strong R."/>
            <person name="Sun E."/>
            <person name="Svirskas R."/>
            <person name="Tector C."/>
            <person name="Turner R."/>
            <person name="Venter E."/>
            <person name="Wang A.H."/>
            <person name="Wang X."/>
            <person name="Wang Z.Y."/>
            <person name="Wassarman D.A."/>
            <person name="Weinstock G.M."/>
            <person name="Weissenbach J."/>
            <person name="Williams S.M."/>
            <person name="WoodageT"/>
            <person name="Worley K.C."/>
            <person name="Wu D."/>
            <person name="Yang S."/>
            <person name="Yao Q.A."/>
            <person name="Ye J."/>
            <person name="Yeh R.F."/>
            <person name="Zaveri J.S."/>
            <person name="Zhan M."/>
            <person name="Zhang G."/>
            <person name="Zhao Q."/>
            <person name="Zheng L."/>
            <person name="Zheng X.H."/>
            <person name="Zhong F.N."/>
            <person name="Zhong W."/>
            <person name="Zhou X."/>
            <person name="Zhu S."/>
            <person name="Zhu X."/>
            <person name="Smith H.O."/>
            <person name="Gibbs R.A."/>
            <person name="Myers E.W."/>
            <person name="Rubin G.M."/>
            <person name="Venter J.C."/>
        </authorList>
    </citation>
    <scope>NUCLEOTIDE SEQUENCE [LARGE SCALE GENOMIC DNA]</scope>
    <source>
        <strain evidence="8">Berkeley</strain>
    </source>
</reference>
<dbReference type="CTD" id="40355"/>
<reference evidence="4" key="13">
    <citation type="journal article" date="2015" name="Genome Res.">
        <title>The Release 6 reference sequence of the Drosophila melanogaster genome.</title>
        <authorList>
            <person name="Hoskins R.A."/>
            <person name="Carlson J.W."/>
            <person name="Wan K.H."/>
            <person name="Park S."/>
            <person name="Mendez I."/>
            <person name="Galle S.E."/>
            <person name="Booth B.W."/>
            <person name="Pfeiffer B.D."/>
            <person name="George R.A."/>
            <person name="Svirskas R."/>
            <person name="Krzywinski M."/>
            <person name="Schein J."/>
            <person name="Accardo M.C."/>
            <person name="Damia E."/>
            <person name="Messina G."/>
            <person name="Mendez-Lago M."/>
            <person name="de Pablos B."/>
            <person name="Demakova O.V."/>
            <person name="Andreyeva E.N."/>
            <person name="Boldyreva L.V."/>
            <person name="Marra M."/>
            <person name="Carvalho A.B."/>
            <person name="Dimitri P."/>
            <person name="Villasante A."/>
            <person name="Zhimulev I.F."/>
            <person name="Rubin G.M."/>
            <person name="Karpen G.H."/>
            <person name="Celniker S.E."/>
        </authorList>
    </citation>
    <scope>NUCLEOTIDE SEQUENCE</scope>
</reference>
<dbReference type="EMBL" id="AY113448">
    <property type="protein sequence ID" value="AAM29453.1"/>
    <property type="molecule type" value="mRNA"/>
</dbReference>
<dbReference type="HOGENOM" id="CLU_065450_3_1_1"/>
<dbReference type="AGR" id="FB:FBgn0037069"/>
<reference evidence="4" key="8">
    <citation type="submission" date="2006-08" db="EMBL/GenBank/DDBJ databases">
        <authorList>
            <person name="Celniker S."/>
            <person name="Carlson J."/>
            <person name="Wan K."/>
            <person name="Frise E."/>
            <person name="Hoskins R."/>
            <person name="Park S."/>
            <person name="Svirskas R."/>
            <person name="Rubin G."/>
        </authorList>
    </citation>
    <scope>NUCLEOTIDE SEQUENCE</scope>
</reference>
<reference evidence="4 8" key="7">
    <citation type="journal article" date="2005" name="PLoS Comput. Biol.">
        <title>Combined evidence annotation of transposable elements in genome sequences.</title>
        <authorList>
            <person name="Quesneville H."/>
            <person name="Bergman C.M."/>
            <person name="Andrieu O."/>
            <person name="Autard D."/>
            <person name="Nouaud D."/>
            <person name="Ashburner M."/>
            <person name="Anxolabehere D."/>
        </authorList>
    </citation>
    <scope>NUCLEOTIDE SEQUENCE [LARGE SCALE GENOMIC DNA]</scope>
    <source>
        <strain evidence="8">Berkeley</strain>
    </source>
</reference>
<dbReference type="PROSITE" id="PS00233">
    <property type="entry name" value="CHIT_BIND_RR_1"/>
    <property type="match status" value="1"/>
</dbReference>
<reference evidence="8" key="3">
    <citation type="journal article" date="2002" name="Genome Biol.">
        <title>Annotation of the Drosophila melanogaster euchromatic genome: a systematic review.</title>
        <authorList>
            <person name="Misra S."/>
            <person name="Crosby M.A."/>
            <person name="Mungall C.J."/>
            <person name="Matthews B.B."/>
            <person name="Campbell K.S."/>
            <person name="Hradecky P."/>
            <person name="Huang Y."/>
            <person name="Kaminker J.S."/>
            <person name="Millburn G.H."/>
            <person name="Prochnik S.E."/>
            <person name="Smith C.D."/>
            <person name="Tupy J.L."/>
            <person name="Whitfied E.J."/>
            <person name="Bayraktaroglu L."/>
            <person name="Berman B.P."/>
            <person name="Bettencourt B.R."/>
            <person name="Celniker S.E."/>
            <person name="de Grey A.D."/>
            <person name="Drysdale R.A."/>
            <person name="Harris N.L."/>
            <person name="Richter J."/>
            <person name="Russo S."/>
            <person name="Schroeder A.J."/>
            <person name="Shu S.Q."/>
            <person name="Stapleton M."/>
            <person name="Yamada C."/>
            <person name="Ashburner M."/>
            <person name="Gelbart W.M."/>
            <person name="Rubin G.M."/>
            <person name="Lewis S.E."/>
        </authorList>
    </citation>
    <scope>GENOME REANNOTATION</scope>
    <source>
        <strain evidence="8">Berkeley</strain>
    </source>
</reference>
<reference evidence="8" key="2">
    <citation type="journal article" date="2002" name="Genome Biol.">
        <title>Finishing a whole-genome shotgun: release 3 of the Drosophila melanogaster euchromatic genome sequence.</title>
        <authorList>
            <person name="Celniker S.E."/>
            <person name="Wheeler D.A."/>
            <person name="Kronmiller B."/>
            <person name="Carlson J.W."/>
            <person name="Halpern A."/>
            <person name="Patel S."/>
            <person name="Adams M."/>
            <person name="Champe M."/>
            <person name="Dugan S.P."/>
            <person name="Frise E."/>
            <person name="Hodgson A."/>
            <person name="George R.A."/>
            <person name="Hoskins R.A."/>
            <person name="Laverty T."/>
            <person name="Muzny D.M."/>
            <person name="Nelson C.R."/>
            <person name="Pacleb J.M."/>
            <person name="Park S."/>
            <person name="Pfeiffer B.D."/>
            <person name="Richards S."/>
            <person name="Sodergren E.J."/>
            <person name="Svirskas R."/>
            <person name="Tabor P.E."/>
            <person name="Wan K."/>
            <person name="Stapleton M."/>
            <person name="Sutton G.G."/>
            <person name="Venter C."/>
            <person name="Weinstock G."/>
            <person name="Scherer S.E."/>
            <person name="Myers E.W."/>
            <person name="Gibbs R.A."/>
            <person name="Rubin G.M."/>
        </authorList>
    </citation>
    <scope>NUCLEOTIDE SEQUENCE [LARGE SCALE GENOMIC DNA]</scope>
    <source>
        <strain evidence="8">Berkeley</strain>
    </source>
</reference>
<reference evidence="6" key="14">
    <citation type="submission" date="2016-07" db="EMBL/GenBank/DDBJ databases">
        <authorList>
            <person name="Wan K."/>
            <person name="Booth B."/>
            <person name="Spirohn K."/>
            <person name="Hao T."/>
            <person name="Hu Y."/>
            <person name="Calderwood M."/>
            <person name="Hill D."/>
            <person name="Mohr S."/>
            <person name="Vidal M."/>
            <person name="Celniker S."/>
            <person name="Perrimon N."/>
        </authorList>
    </citation>
    <scope>NUCLEOTIDE SEQUENCE</scope>
</reference>
<dbReference type="UCSC" id="CG7658-RA">
    <property type="organism name" value="d. melanogaster"/>
</dbReference>
<dbReference type="AlphaFoldDB" id="Q9VP53"/>
<dbReference type="FunCoup" id="Q9VP53">
    <property type="interactions" value="31"/>
</dbReference>
<reference evidence="8" key="4">
    <citation type="journal article" date="2002" name="Genome Biol.">
        <title>The transposable elements of the Drosophila melanogaster euchromatin: a genomics perspective.</title>
        <authorList>
            <person name="Kaminker J.S."/>
            <person name="Bergman C.M."/>
            <person name="Kronmiller B."/>
            <person name="Carlson J."/>
            <person name="Svirskas R."/>
            <person name="Patel S."/>
            <person name="Frise E."/>
            <person name="Wheeler D.A."/>
            <person name="Lewis S.E."/>
            <person name="Rubin G.M."/>
            <person name="Ashburner M."/>
            <person name="Celniker S.E."/>
        </authorList>
    </citation>
    <scope>NUCLEOTIDE SEQUENCE [LARGE SCALE GENOMIC DNA]</scope>
    <source>
        <strain evidence="8">Berkeley</strain>
    </source>
</reference>
<evidence type="ECO:0007829" key="9">
    <source>
        <dbReference type="PeptideAtlas" id="Q9VP53"/>
    </source>
</evidence>
<dbReference type="Pfam" id="PF00379">
    <property type="entry name" value="Chitin_bind_4"/>
    <property type="match status" value="1"/>
</dbReference>
<dbReference type="GO" id="GO:0040003">
    <property type="term" value="P:chitin-based cuticle development"/>
    <property type="evidence" value="ECO:0000255"/>
    <property type="project" value="FlyBase"/>
</dbReference>